<comment type="subcellular location">
    <subcellularLocation>
        <location evidence="1">Cell envelope</location>
    </subcellularLocation>
</comment>
<dbReference type="AlphaFoldDB" id="A0A172T3D9"/>
<reference evidence="5 6" key="1">
    <citation type="submission" date="2014-08" db="EMBL/GenBank/DDBJ databases">
        <title>Fervidobacterium pennivorans DYC genome.</title>
        <authorList>
            <person name="Wushke S."/>
        </authorList>
    </citation>
    <scope>NUCLEOTIDE SEQUENCE [LARGE SCALE GENOMIC DNA]</scope>
    <source>
        <strain evidence="5 6">DYC</strain>
    </source>
</reference>
<dbReference type="Pfam" id="PF01547">
    <property type="entry name" value="SBP_bac_1"/>
    <property type="match status" value="1"/>
</dbReference>
<accession>A0A172T3D9</accession>
<comment type="similarity">
    <text evidence="2">Belongs to the bacterial solute-binding protein 1 family.</text>
</comment>
<protein>
    <submittedName>
        <fullName evidence="5">ABC transporter substrate-binding protein</fullName>
    </submittedName>
</protein>
<evidence type="ECO:0000313" key="6">
    <source>
        <dbReference type="Proteomes" id="UP000077096"/>
    </source>
</evidence>
<evidence type="ECO:0000313" key="5">
    <source>
        <dbReference type="EMBL" id="ANE41452.1"/>
    </source>
</evidence>
<gene>
    <name evidence="5" type="ORF">JM64_05340</name>
</gene>
<dbReference type="GO" id="GO:0030313">
    <property type="term" value="C:cell envelope"/>
    <property type="evidence" value="ECO:0007669"/>
    <property type="project" value="UniProtKB-SubCell"/>
</dbReference>
<keyword evidence="4" id="KW-0732">Signal</keyword>
<dbReference type="KEGG" id="fng:JM64_05340"/>
<dbReference type="PATRIC" id="fig|93466.3.peg.1131"/>
<dbReference type="InterPro" id="IPR006059">
    <property type="entry name" value="SBP"/>
</dbReference>
<dbReference type="InterPro" id="IPR050490">
    <property type="entry name" value="Bact_solute-bd_prot1"/>
</dbReference>
<dbReference type="OrthoDB" id="9772007at2"/>
<organism evidence="5 6">
    <name type="scientific">Fervidobacterium pennivorans</name>
    <dbReference type="NCBI Taxonomy" id="93466"/>
    <lineage>
        <taxon>Bacteria</taxon>
        <taxon>Thermotogati</taxon>
        <taxon>Thermotogota</taxon>
        <taxon>Thermotogae</taxon>
        <taxon>Thermotogales</taxon>
        <taxon>Fervidobacteriaceae</taxon>
        <taxon>Fervidobacterium</taxon>
    </lineage>
</organism>
<evidence type="ECO:0000256" key="4">
    <source>
        <dbReference type="ARBA" id="ARBA00022729"/>
    </source>
</evidence>
<sequence>MKKLLVVLLAVVLTVGLFAVTKITISGWPGNPIEEGAIKKAVDTFNSTIGKQKGIEVVWEPIAGDYKQVLMTRLSGGTGPDIFYVDVYVFEELAKANVLLPLDTYVKRDNFDLSDFYQSLIDAFKYQNRLYGIAKDFSTLAVWFNKEIFDKYKVPYLTNDETWDSFLKKLQQLKAAGYETPLALAPDFNRVIPFIISFGGRLVKPDLSTALGEANSKKAIQFYIDLVTKYKVAKEPSALGSGWLGEAIATEKCAVVMEGPWTIGFMKGSFPDTFKKMGIVEMPKGIKKATMIYTVAWSINRATPNKDAAWEVLKFLVTEGQQIFVEGAGVLASRKSIAAKDTDPVKKVFYKGAEYGVPWKVSTPTGLFATANDQINSLLKDLFYQKLTVDEAIKIIETNYNKWIGKEK</sequence>
<dbReference type="SUPFAM" id="SSF53850">
    <property type="entry name" value="Periplasmic binding protein-like II"/>
    <property type="match status" value="1"/>
</dbReference>
<dbReference type="Proteomes" id="UP000077096">
    <property type="component" value="Chromosome"/>
</dbReference>
<dbReference type="PANTHER" id="PTHR43649">
    <property type="entry name" value="ARABINOSE-BINDING PROTEIN-RELATED"/>
    <property type="match status" value="1"/>
</dbReference>
<dbReference type="PANTHER" id="PTHR43649:SF31">
    <property type="entry name" value="SN-GLYCEROL-3-PHOSPHATE-BINDING PERIPLASMIC PROTEIN UGPB"/>
    <property type="match status" value="1"/>
</dbReference>
<dbReference type="EMBL" id="CP011393">
    <property type="protein sequence ID" value="ANE41452.1"/>
    <property type="molecule type" value="Genomic_DNA"/>
</dbReference>
<keyword evidence="3" id="KW-0813">Transport</keyword>
<proteinExistence type="inferred from homology"/>
<evidence type="ECO:0000256" key="2">
    <source>
        <dbReference type="ARBA" id="ARBA00008520"/>
    </source>
</evidence>
<evidence type="ECO:0000256" key="1">
    <source>
        <dbReference type="ARBA" id="ARBA00004196"/>
    </source>
</evidence>
<dbReference type="Gene3D" id="3.40.190.10">
    <property type="entry name" value="Periplasmic binding protein-like II"/>
    <property type="match status" value="1"/>
</dbReference>
<evidence type="ECO:0000256" key="3">
    <source>
        <dbReference type="ARBA" id="ARBA00022448"/>
    </source>
</evidence>
<name>A0A172T3D9_FERPE</name>